<feature type="region of interest" description="Disordered" evidence="1">
    <location>
        <begin position="836"/>
        <end position="883"/>
    </location>
</feature>
<keyword evidence="2" id="KW-1133">Transmembrane helix</keyword>
<feature type="compositionally biased region" description="Low complexity" evidence="1">
    <location>
        <begin position="836"/>
        <end position="845"/>
    </location>
</feature>
<feature type="compositionally biased region" description="Basic and acidic residues" evidence="1">
    <location>
        <begin position="869"/>
        <end position="882"/>
    </location>
</feature>
<proteinExistence type="predicted"/>
<feature type="region of interest" description="Disordered" evidence="1">
    <location>
        <begin position="367"/>
        <end position="387"/>
    </location>
</feature>
<evidence type="ECO:0000313" key="4">
    <source>
        <dbReference type="Proteomes" id="UP000521872"/>
    </source>
</evidence>
<feature type="compositionally biased region" description="Polar residues" evidence="1">
    <location>
        <begin position="308"/>
        <end position="322"/>
    </location>
</feature>
<feature type="transmembrane region" description="Helical" evidence="2">
    <location>
        <begin position="415"/>
        <end position="434"/>
    </location>
</feature>
<keyword evidence="4" id="KW-1185">Reference proteome</keyword>
<dbReference type="EMBL" id="JAACJL010000058">
    <property type="protein sequence ID" value="KAF4610747.1"/>
    <property type="molecule type" value="Genomic_DNA"/>
</dbReference>
<reference evidence="3 4" key="1">
    <citation type="submission" date="2019-12" db="EMBL/GenBank/DDBJ databases">
        <authorList>
            <person name="Floudas D."/>
            <person name="Bentzer J."/>
            <person name="Ahren D."/>
            <person name="Johansson T."/>
            <person name="Persson P."/>
            <person name="Tunlid A."/>
        </authorList>
    </citation>
    <scope>NUCLEOTIDE SEQUENCE [LARGE SCALE GENOMIC DNA]</scope>
    <source>
        <strain evidence="3 4">CBS 102.39</strain>
    </source>
</reference>
<evidence type="ECO:0000256" key="2">
    <source>
        <dbReference type="SAM" id="Phobius"/>
    </source>
</evidence>
<comment type="caution">
    <text evidence="3">The sequence shown here is derived from an EMBL/GenBank/DDBJ whole genome shotgun (WGS) entry which is preliminary data.</text>
</comment>
<feature type="compositionally biased region" description="Polar residues" evidence="1">
    <location>
        <begin position="274"/>
        <end position="294"/>
    </location>
</feature>
<keyword evidence="2" id="KW-0472">Membrane</keyword>
<gene>
    <name evidence="3" type="ORF">D9613_006571</name>
</gene>
<accession>A0A8H4QI10</accession>
<feature type="region of interest" description="Disordered" evidence="1">
    <location>
        <begin position="260"/>
        <end position="345"/>
    </location>
</feature>
<feature type="compositionally biased region" description="Low complexity" evidence="1">
    <location>
        <begin position="1"/>
        <end position="18"/>
    </location>
</feature>
<organism evidence="3 4">
    <name type="scientific">Agrocybe pediades</name>
    <dbReference type="NCBI Taxonomy" id="84607"/>
    <lineage>
        <taxon>Eukaryota</taxon>
        <taxon>Fungi</taxon>
        <taxon>Dikarya</taxon>
        <taxon>Basidiomycota</taxon>
        <taxon>Agaricomycotina</taxon>
        <taxon>Agaricomycetes</taxon>
        <taxon>Agaricomycetidae</taxon>
        <taxon>Agaricales</taxon>
        <taxon>Agaricineae</taxon>
        <taxon>Strophariaceae</taxon>
        <taxon>Agrocybe</taxon>
    </lineage>
</organism>
<protein>
    <submittedName>
        <fullName evidence="3">Uncharacterized protein</fullName>
    </submittedName>
</protein>
<feature type="transmembrane region" description="Helical" evidence="2">
    <location>
        <begin position="586"/>
        <end position="612"/>
    </location>
</feature>
<feature type="transmembrane region" description="Helical" evidence="2">
    <location>
        <begin position="507"/>
        <end position="525"/>
    </location>
</feature>
<keyword evidence="2" id="KW-0812">Transmembrane</keyword>
<feature type="transmembrane region" description="Helical" evidence="2">
    <location>
        <begin position="537"/>
        <end position="557"/>
    </location>
</feature>
<dbReference type="AlphaFoldDB" id="A0A8H4QI10"/>
<feature type="compositionally biased region" description="Polar residues" evidence="1">
    <location>
        <begin position="374"/>
        <end position="385"/>
    </location>
</feature>
<name>A0A8H4QI10_9AGAR</name>
<feature type="transmembrane region" description="Helical" evidence="2">
    <location>
        <begin position="632"/>
        <end position="653"/>
    </location>
</feature>
<evidence type="ECO:0000256" key="1">
    <source>
        <dbReference type="SAM" id="MobiDB-lite"/>
    </source>
</evidence>
<evidence type="ECO:0000313" key="3">
    <source>
        <dbReference type="EMBL" id="KAF4610747.1"/>
    </source>
</evidence>
<sequence length="960" mass="107004">MSNGSGSRRSSARTSPRSIRVDESMEIEEAMRSEKFADIRRWAEESSLFIPPEDDQDIASASEPTERAYIPFIPPQYSPEIVNAPEPREGASSPFIPPLIEHTPDIATPSITISHLKPARKNSSIVTDTSSRRNFAEGTYHLMHSSHSVSHLPLARRSSLRNSERSNSTMAAEHGVPLPNVRAEARSDNISSRKYTMHRNPSTSQWSTATAVTLPKQHFVANDPFHRRTSFTISKDVQNFDEIPLPEEVDVDTPEVVQQALSNSSNIPRARRMSQLSYRSSSTMVESARPSSSPEEIRLANGLDEQDYSSVPSNLKNENVGSANHLPYGSRTGDDTAHSSRPGPQYLPLARNVLSLLVSAFSRSDRREEAQQPVYPTNGISSSDLPYQRRPRLNHRRTVFSASSSETGDEPASKMAVRFLVATLPSQIYLYFLFRLPSLYFSRVARIFEEAEMTLPELKKMAIHTATYVQSRADLITIDLDETPPQYERLKSTWGSFIDSLLREWETFNIISALLLSAILTILQIEGAANDPVTRYTALISMICALMSLLYGCMYIVRFGNMRKTYKAAEWALEAQRTNSVIWWNVWVLLAMPSIWLTWAIISYIACIMSFIWLTTPQGDVPAIALSPTAIFAVRVCITGVLGLGVLYGALILDTFSRYGDVMDRTWKERIEGWVAEKMEKQSTTSKGRNAYSSRTSVDAMSPYHRIPSTESLRTIRTNDSRPDSINLNNALGIELDGLLYPYSNNVDGQTGTASPAPSLLESNTLRNSLPFKPDSPTGVRWGMSTPATRSEDIALFPEAADPRGWRPHEPIPFRPPRIRNTVRFLPQVQIINSSTSGNLSNLSSEGPETPPHASSSSLSLSPGNHEPPVFHEPPETHEDIPRVGFLPRDGEFIALSELGGLPALRVLDSEDFGSLRPENYQLESTSVAYQNPQSIVPHEDGIRVVSEYDQFDDPSTRVS</sequence>
<feature type="region of interest" description="Disordered" evidence="1">
    <location>
        <begin position="1"/>
        <end position="26"/>
    </location>
</feature>
<dbReference type="Proteomes" id="UP000521872">
    <property type="component" value="Unassembled WGS sequence"/>
</dbReference>